<dbReference type="SUPFAM" id="SSF160719">
    <property type="entry name" value="gpW/gp25-like"/>
    <property type="match status" value="1"/>
</dbReference>
<name>A0A6J7WU32_9CAUD</name>
<evidence type="ECO:0000259" key="1">
    <source>
        <dbReference type="Pfam" id="PF04965"/>
    </source>
</evidence>
<evidence type="ECO:0000313" key="2">
    <source>
        <dbReference type="EMBL" id="CAB5221599.1"/>
    </source>
</evidence>
<proteinExistence type="predicted"/>
<organism evidence="2">
    <name type="scientific">uncultured Caudovirales phage</name>
    <dbReference type="NCBI Taxonomy" id="2100421"/>
    <lineage>
        <taxon>Viruses</taxon>
        <taxon>Duplodnaviria</taxon>
        <taxon>Heunggongvirae</taxon>
        <taxon>Uroviricota</taxon>
        <taxon>Caudoviricetes</taxon>
        <taxon>Peduoviridae</taxon>
        <taxon>Maltschvirus</taxon>
        <taxon>Maltschvirus maltsch</taxon>
    </lineage>
</organism>
<feature type="domain" description="IraD/Gp25-like" evidence="1">
    <location>
        <begin position="30"/>
        <end position="116"/>
    </location>
</feature>
<dbReference type="EMBL" id="LR798293">
    <property type="protein sequence ID" value="CAB5221599.1"/>
    <property type="molecule type" value="Genomic_DNA"/>
</dbReference>
<dbReference type="Pfam" id="PF04965">
    <property type="entry name" value="GPW_gp25"/>
    <property type="match status" value="1"/>
</dbReference>
<protein>
    <submittedName>
        <fullName evidence="2">Baseplate wedge subunit</fullName>
    </submittedName>
</protein>
<dbReference type="Gene3D" id="3.10.450.40">
    <property type="match status" value="1"/>
</dbReference>
<sequence>MAINTRTFSDLDFNFTAHPVTKDISRKFDENAVKSAIKNLILTSNYERPFHSEIGSAIRRLLFELPTPMFALSLKRAIIDVITNYEPRAELIDVIIYDLRDENTVNVTIEFKIVNTEKPLSVELVLERTR</sequence>
<gene>
    <name evidence="2" type="ORF">UFOVP240_208</name>
</gene>
<reference evidence="2" key="1">
    <citation type="submission" date="2020-05" db="EMBL/GenBank/DDBJ databases">
        <authorList>
            <person name="Chiriac C."/>
            <person name="Salcher M."/>
            <person name="Ghai R."/>
            <person name="Kavagutti S V."/>
        </authorList>
    </citation>
    <scope>NUCLEOTIDE SEQUENCE</scope>
</reference>
<accession>A0A6J7WU32</accession>
<dbReference type="InterPro" id="IPR007048">
    <property type="entry name" value="IraD/Gp25-like"/>
</dbReference>